<dbReference type="PANTHER" id="PTHR15660">
    <property type="entry name" value="BRISC AND BRCA1-A COMPLEX MEMBER 1"/>
    <property type="match status" value="1"/>
</dbReference>
<proteinExistence type="predicted"/>
<evidence type="ECO:0000256" key="1">
    <source>
        <dbReference type="ARBA" id="ARBA00004123"/>
    </source>
</evidence>
<evidence type="ECO:0000256" key="3">
    <source>
        <dbReference type="ARBA" id="ARBA00022763"/>
    </source>
</evidence>
<dbReference type="GO" id="GO:0045739">
    <property type="term" value="P:positive regulation of DNA repair"/>
    <property type="evidence" value="ECO:0007669"/>
    <property type="project" value="InterPro"/>
</dbReference>
<dbReference type="InterPro" id="IPR026126">
    <property type="entry name" value="BABAM1"/>
</dbReference>
<dbReference type="GO" id="GO:0070552">
    <property type="term" value="C:BRISC complex"/>
    <property type="evidence" value="ECO:0007669"/>
    <property type="project" value="InterPro"/>
</dbReference>
<dbReference type="GO" id="GO:0006281">
    <property type="term" value="P:DNA repair"/>
    <property type="evidence" value="ECO:0007669"/>
    <property type="project" value="UniProtKB-KW"/>
</dbReference>
<dbReference type="PANTHER" id="PTHR15660:SF1">
    <property type="entry name" value="BRISC AND BRCA1-A COMPLEX MEMBER 1"/>
    <property type="match status" value="1"/>
</dbReference>
<evidence type="ECO:0000256" key="4">
    <source>
        <dbReference type="ARBA" id="ARBA00023204"/>
    </source>
</evidence>
<evidence type="ECO:0000256" key="2">
    <source>
        <dbReference type="ARBA" id="ARBA00022490"/>
    </source>
</evidence>
<sequence>MMMEGVEGDAAAVAAAPRYVLNPARISSEDILFCVDVDAESLVEMKATGPGGRPFARLDAIKQSLLLFVHSKLAINPDHRFAFATLSKSAAWLRKEFSSDVESAAAAIRSLSATSACGHADLTQLFRIAAHEAKKSRMQNRIFRVCFCCIRFSYTAPMAS</sequence>
<accession>A0A059CX66</accession>
<organism evidence="6">
    <name type="scientific">Eucalyptus grandis</name>
    <name type="common">Flooded gum</name>
    <dbReference type="NCBI Taxonomy" id="71139"/>
    <lineage>
        <taxon>Eukaryota</taxon>
        <taxon>Viridiplantae</taxon>
        <taxon>Streptophyta</taxon>
        <taxon>Embryophyta</taxon>
        <taxon>Tracheophyta</taxon>
        <taxon>Spermatophyta</taxon>
        <taxon>Magnoliopsida</taxon>
        <taxon>eudicotyledons</taxon>
        <taxon>Gunneridae</taxon>
        <taxon>Pentapetalae</taxon>
        <taxon>rosids</taxon>
        <taxon>malvids</taxon>
        <taxon>Myrtales</taxon>
        <taxon>Myrtaceae</taxon>
        <taxon>Myrtoideae</taxon>
        <taxon>Eucalypteae</taxon>
        <taxon>Eucalyptus</taxon>
    </lineage>
</organism>
<dbReference type="EMBL" id="KK198755">
    <property type="protein sequence ID" value="KCW82545.1"/>
    <property type="molecule type" value="Genomic_DNA"/>
</dbReference>
<comment type="subcellular location">
    <subcellularLocation>
        <location evidence="1">Nucleus</location>
    </subcellularLocation>
</comment>
<keyword evidence="3" id="KW-0227">DNA damage</keyword>
<gene>
    <name evidence="6" type="ORF">EUGRSUZ_C03947</name>
</gene>
<dbReference type="CDD" id="cd21502">
    <property type="entry name" value="vWA_BABAM1"/>
    <property type="match status" value="1"/>
</dbReference>
<dbReference type="Gramene" id="KCW82545">
    <property type="protein sequence ID" value="KCW82545"/>
    <property type="gene ID" value="EUGRSUZ_C03947"/>
</dbReference>
<keyword evidence="4" id="KW-0234">DNA repair</keyword>
<evidence type="ECO:0000256" key="5">
    <source>
        <dbReference type="ARBA" id="ARBA00023242"/>
    </source>
</evidence>
<evidence type="ECO:0000313" key="6">
    <source>
        <dbReference type="EMBL" id="KCW82545.1"/>
    </source>
</evidence>
<keyword evidence="5" id="KW-0539">Nucleus</keyword>
<protein>
    <submittedName>
        <fullName evidence="6">Uncharacterized protein</fullName>
    </submittedName>
</protein>
<keyword evidence="2" id="KW-0963">Cytoplasm</keyword>
<reference evidence="6" key="1">
    <citation type="submission" date="2013-07" db="EMBL/GenBank/DDBJ databases">
        <title>The genome of Eucalyptus grandis.</title>
        <authorList>
            <person name="Schmutz J."/>
            <person name="Hayes R."/>
            <person name="Myburg A."/>
            <person name="Tuskan G."/>
            <person name="Grattapaglia D."/>
            <person name="Rokhsar D.S."/>
        </authorList>
    </citation>
    <scope>NUCLEOTIDE SEQUENCE</scope>
    <source>
        <tissue evidence="6">Leaf extractions</tissue>
    </source>
</reference>
<dbReference type="AlphaFoldDB" id="A0A059CX66"/>
<name>A0A059CX66_EUCGR</name>